<accession>A0A0G0PQ46</accession>
<dbReference type="EC" id="5.3.3.2" evidence="3 6"/>
<proteinExistence type="inferred from homology"/>
<feature type="domain" description="Nudix hydrolase" evidence="7">
    <location>
        <begin position="33"/>
        <end position="166"/>
    </location>
</feature>
<dbReference type="GO" id="GO:0004452">
    <property type="term" value="F:isopentenyl-diphosphate delta-isomerase activity"/>
    <property type="evidence" value="ECO:0007669"/>
    <property type="project" value="UniProtKB-UniRule"/>
</dbReference>
<dbReference type="CDD" id="cd02885">
    <property type="entry name" value="NUDIX_IPP_Isomerase"/>
    <property type="match status" value="1"/>
</dbReference>
<evidence type="ECO:0000256" key="1">
    <source>
        <dbReference type="ARBA" id="ARBA00004826"/>
    </source>
</evidence>
<dbReference type="PIRSF" id="PIRSF018427">
    <property type="entry name" value="Isopntndiph_ism"/>
    <property type="match status" value="1"/>
</dbReference>
<dbReference type="Gene3D" id="3.90.79.10">
    <property type="entry name" value="Nucleoside Triphosphate Pyrophosphohydrolase"/>
    <property type="match status" value="1"/>
</dbReference>
<dbReference type="InterPro" id="IPR015797">
    <property type="entry name" value="NUDIX_hydrolase-like_dom_sf"/>
</dbReference>
<dbReference type="AlphaFoldDB" id="A0A0G0PQ46"/>
<evidence type="ECO:0000256" key="6">
    <source>
        <dbReference type="NCBIfam" id="TIGR02150"/>
    </source>
</evidence>
<dbReference type="InterPro" id="IPR011876">
    <property type="entry name" value="IsopentenylPP_isomerase_typ1"/>
</dbReference>
<keyword evidence="4" id="KW-0414">Isoprene biosynthesis</keyword>
<dbReference type="GO" id="GO:0050992">
    <property type="term" value="P:dimethylallyl diphosphate biosynthetic process"/>
    <property type="evidence" value="ECO:0007669"/>
    <property type="project" value="UniProtKB-UniPathway"/>
</dbReference>
<reference evidence="8 9" key="1">
    <citation type="journal article" date="2015" name="Nature">
        <title>rRNA introns, odd ribosomes, and small enigmatic genomes across a large radiation of phyla.</title>
        <authorList>
            <person name="Brown C.T."/>
            <person name="Hug L.A."/>
            <person name="Thomas B.C."/>
            <person name="Sharon I."/>
            <person name="Castelle C.J."/>
            <person name="Singh A."/>
            <person name="Wilkins M.J."/>
            <person name="Williams K.H."/>
            <person name="Banfield J.F."/>
        </authorList>
    </citation>
    <scope>NUCLEOTIDE SEQUENCE [LARGE SCALE GENOMIC DNA]</scope>
</reference>
<dbReference type="UniPathway" id="UPA00059">
    <property type="reaction ID" value="UER00104"/>
</dbReference>
<keyword evidence="5 8" id="KW-0413">Isomerase</keyword>
<name>A0A0G0PQ46_9BACT</name>
<dbReference type="PANTHER" id="PTHR10885:SF0">
    <property type="entry name" value="ISOPENTENYL-DIPHOSPHATE DELTA-ISOMERASE"/>
    <property type="match status" value="1"/>
</dbReference>
<comment type="caution">
    <text evidence="8">The sequence shown here is derived from an EMBL/GenBank/DDBJ whole genome shotgun (WGS) entry which is preliminary data.</text>
</comment>
<evidence type="ECO:0000256" key="2">
    <source>
        <dbReference type="ARBA" id="ARBA00007579"/>
    </source>
</evidence>
<evidence type="ECO:0000313" key="8">
    <source>
        <dbReference type="EMBL" id="KKR30023.1"/>
    </source>
</evidence>
<dbReference type="PROSITE" id="PS51462">
    <property type="entry name" value="NUDIX"/>
    <property type="match status" value="1"/>
</dbReference>
<evidence type="ECO:0000256" key="3">
    <source>
        <dbReference type="ARBA" id="ARBA00012057"/>
    </source>
</evidence>
<evidence type="ECO:0000259" key="7">
    <source>
        <dbReference type="PROSITE" id="PS51462"/>
    </source>
</evidence>
<evidence type="ECO:0000313" key="9">
    <source>
        <dbReference type="Proteomes" id="UP000034793"/>
    </source>
</evidence>
<dbReference type="Pfam" id="PF00293">
    <property type="entry name" value="NUDIX"/>
    <property type="match status" value="1"/>
</dbReference>
<sequence>MDKASIDEVVLVDENDNVLDYKEKFATHKYPVPLHRAISVVIFSPDKKSMLLQKRSTKKPTWPLYWSNTVCSHPYKDESYSDAAARRLKEEMGFSTSLKELYRFIYKAEMDETWGEHELDAVFEGAYDGPVIPNPDEAADFKWVTIKELKRDVVENSEIYTPWFKMILKKLNIR</sequence>
<gene>
    <name evidence="8" type="ORF">UT61_C0015G0002</name>
</gene>
<evidence type="ECO:0000256" key="4">
    <source>
        <dbReference type="ARBA" id="ARBA00023229"/>
    </source>
</evidence>
<dbReference type="Proteomes" id="UP000034793">
    <property type="component" value="Unassembled WGS sequence"/>
</dbReference>
<protein>
    <recommendedName>
        <fullName evidence="3 6">Isopentenyl-diphosphate delta-isomerase</fullName>
        <ecNumber evidence="3 6">5.3.3.2</ecNumber>
    </recommendedName>
</protein>
<dbReference type="NCBIfam" id="TIGR02150">
    <property type="entry name" value="IPP_isom_1"/>
    <property type="match status" value="1"/>
</dbReference>
<dbReference type="GO" id="GO:0009240">
    <property type="term" value="P:isopentenyl diphosphate biosynthetic process"/>
    <property type="evidence" value="ECO:0007669"/>
    <property type="project" value="TreeGrafter"/>
</dbReference>
<comment type="pathway">
    <text evidence="1">Isoprenoid biosynthesis; dimethylallyl diphosphate biosynthesis; dimethylallyl diphosphate from isopentenyl diphosphate: step 1/1.</text>
</comment>
<dbReference type="PANTHER" id="PTHR10885">
    <property type="entry name" value="ISOPENTENYL-DIPHOSPHATE DELTA-ISOMERASE"/>
    <property type="match status" value="1"/>
</dbReference>
<dbReference type="GO" id="GO:0005737">
    <property type="term" value="C:cytoplasm"/>
    <property type="evidence" value="ECO:0007669"/>
    <property type="project" value="TreeGrafter"/>
</dbReference>
<dbReference type="SUPFAM" id="SSF55811">
    <property type="entry name" value="Nudix"/>
    <property type="match status" value="1"/>
</dbReference>
<organism evidence="8 9">
    <name type="scientific">Candidatus Woesebacteria bacterium GW2011_GWA1_39_8</name>
    <dbReference type="NCBI Taxonomy" id="1618552"/>
    <lineage>
        <taxon>Bacteria</taxon>
        <taxon>Candidatus Woeseibacteriota</taxon>
    </lineage>
</organism>
<evidence type="ECO:0000256" key="5">
    <source>
        <dbReference type="ARBA" id="ARBA00023235"/>
    </source>
</evidence>
<dbReference type="EMBL" id="LBXL01000015">
    <property type="protein sequence ID" value="KKR30023.1"/>
    <property type="molecule type" value="Genomic_DNA"/>
</dbReference>
<dbReference type="NCBIfam" id="NF002995">
    <property type="entry name" value="PRK03759.1"/>
    <property type="match status" value="1"/>
</dbReference>
<dbReference type="InterPro" id="IPR000086">
    <property type="entry name" value="NUDIX_hydrolase_dom"/>
</dbReference>
<comment type="similarity">
    <text evidence="2">Belongs to the IPP isomerase type 1 family.</text>
</comment>